<name>A0ABU1CCG5_9GAMM</name>
<keyword evidence="3" id="KW-0479">Metal-binding</keyword>
<dbReference type="Proteomes" id="UP001233535">
    <property type="component" value="Unassembled WGS sequence"/>
</dbReference>
<dbReference type="RefSeq" id="WP_309262052.1">
    <property type="nucleotide sequence ID" value="NZ_JARUHG010000002.1"/>
</dbReference>
<sequence>MNDMRQTPGPSAEDVLTEQHLAELVDRFYERVRADAELGPVFNAAIDDWPEHKRMLTAFWSSVALGTKRYRGNPMAAHRPHPIRAEHFDRWLSLWRDTAREVLPPDQVERVCAYAEKIGYSLRYGLGLMERKGALPLGLPTV</sequence>
<reference evidence="5 6" key="1">
    <citation type="submission" date="2023-04" db="EMBL/GenBank/DDBJ databases">
        <title>Lysobacter sp. strain UC isolated from soil sample.</title>
        <authorList>
            <person name="Choksket S."/>
            <person name="Harshvardhan F."/>
            <person name="Rana R."/>
            <person name="Patil P.B."/>
            <person name="Korpole S."/>
        </authorList>
    </citation>
    <scope>NUCLEOTIDE SEQUENCE [LARGE SCALE GENOMIC DNA]</scope>
    <source>
        <strain evidence="5 6">UC</strain>
    </source>
</reference>
<evidence type="ECO:0000313" key="5">
    <source>
        <dbReference type="EMBL" id="MDR0182878.1"/>
    </source>
</evidence>
<dbReference type="CDD" id="cd08916">
    <property type="entry name" value="TrHb3_P"/>
    <property type="match status" value="1"/>
</dbReference>
<dbReference type="InterPro" id="IPR012292">
    <property type="entry name" value="Globin/Proto"/>
</dbReference>
<evidence type="ECO:0000313" key="6">
    <source>
        <dbReference type="Proteomes" id="UP001233535"/>
    </source>
</evidence>
<dbReference type="Pfam" id="PF01152">
    <property type="entry name" value="Bac_globin"/>
    <property type="match status" value="1"/>
</dbReference>
<evidence type="ECO:0000256" key="2">
    <source>
        <dbReference type="ARBA" id="ARBA00022617"/>
    </source>
</evidence>
<gene>
    <name evidence="5" type="ORF">P8609_07815</name>
</gene>
<dbReference type="EMBL" id="JARUHG010000002">
    <property type="protein sequence ID" value="MDR0182878.1"/>
    <property type="molecule type" value="Genomic_DNA"/>
</dbReference>
<evidence type="ECO:0000256" key="3">
    <source>
        <dbReference type="ARBA" id="ARBA00022723"/>
    </source>
</evidence>
<keyword evidence="1" id="KW-0813">Transport</keyword>
<organism evidence="5 6">
    <name type="scientific">Lysobacter arvi</name>
    <dbReference type="NCBI Taxonomy" id="3038776"/>
    <lineage>
        <taxon>Bacteria</taxon>
        <taxon>Pseudomonadati</taxon>
        <taxon>Pseudomonadota</taxon>
        <taxon>Gammaproteobacteria</taxon>
        <taxon>Lysobacterales</taxon>
        <taxon>Lysobacteraceae</taxon>
        <taxon>Lysobacter</taxon>
    </lineage>
</organism>
<dbReference type="Gene3D" id="1.10.490.10">
    <property type="entry name" value="Globins"/>
    <property type="match status" value="1"/>
</dbReference>
<evidence type="ECO:0000256" key="1">
    <source>
        <dbReference type="ARBA" id="ARBA00022448"/>
    </source>
</evidence>
<keyword evidence="2" id="KW-0349">Heme</keyword>
<dbReference type="SUPFAM" id="SSF46458">
    <property type="entry name" value="Globin-like"/>
    <property type="match status" value="1"/>
</dbReference>
<dbReference type="InterPro" id="IPR001486">
    <property type="entry name" value="Hemoglobin_trunc"/>
</dbReference>
<evidence type="ECO:0000256" key="4">
    <source>
        <dbReference type="ARBA" id="ARBA00023004"/>
    </source>
</evidence>
<keyword evidence="4" id="KW-0408">Iron</keyword>
<proteinExistence type="predicted"/>
<comment type="caution">
    <text evidence="5">The sequence shown here is derived from an EMBL/GenBank/DDBJ whole genome shotgun (WGS) entry which is preliminary data.</text>
</comment>
<keyword evidence="6" id="KW-1185">Reference proteome</keyword>
<protein>
    <submittedName>
        <fullName evidence="5">Group III truncated hemoglobin</fullName>
    </submittedName>
</protein>
<accession>A0ABU1CCG5</accession>
<dbReference type="InterPro" id="IPR009050">
    <property type="entry name" value="Globin-like_sf"/>
</dbReference>